<evidence type="ECO:0000313" key="4">
    <source>
        <dbReference type="Proteomes" id="UP000834106"/>
    </source>
</evidence>
<dbReference type="Gene3D" id="3.40.50.300">
    <property type="entry name" value="P-loop containing nucleotide triphosphate hydrolases"/>
    <property type="match status" value="1"/>
</dbReference>
<feature type="chain" id="PRO_5042235750" description="SMAX1-like AAA+ ATPase lid domain-containing protein" evidence="1">
    <location>
        <begin position="25"/>
        <end position="279"/>
    </location>
</feature>
<feature type="signal peptide" evidence="1">
    <location>
        <begin position="1"/>
        <end position="24"/>
    </location>
</feature>
<keyword evidence="4" id="KW-1185">Reference proteome</keyword>
<reference evidence="3" key="1">
    <citation type="submission" date="2023-05" db="EMBL/GenBank/DDBJ databases">
        <authorList>
            <person name="Huff M."/>
        </authorList>
    </citation>
    <scope>NUCLEOTIDE SEQUENCE</scope>
</reference>
<sequence>MHQRRLRAAAAILQALLGTLYSCAVEERRNFNPQENYNRIQYFSGSSGTNENASHKVTRSSSCSYGQLEKPIDGKDLEYPWKVLAENVHRQIEAVRTICQTVSRWRTGNGIGHGSDKRNVWLSFLGPDKVGKRKFAASFAETIFGRKEHLLSVDLGTQFEIRACNSVFDHHDSKYFDLKFGRKIIVGYIAKELSKQTRSVMVQILAADRENAVDHWIEQVLCSSLMEAHQRCHANGDSVMKLVACEGGGVEEQFSGGVEEKLGIKLEKMQRKGGKKEHN</sequence>
<dbReference type="InterPro" id="IPR058954">
    <property type="entry name" value="AAA_lid_SMAX1"/>
</dbReference>
<evidence type="ECO:0000259" key="2">
    <source>
        <dbReference type="Pfam" id="PF26587"/>
    </source>
</evidence>
<keyword evidence="1" id="KW-0732">Signal</keyword>
<name>A0AAD2DRN4_9LAMI</name>
<organism evidence="3 4">
    <name type="scientific">Fraxinus pennsylvanica</name>
    <dbReference type="NCBI Taxonomy" id="56036"/>
    <lineage>
        <taxon>Eukaryota</taxon>
        <taxon>Viridiplantae</taxon>
        <taxon>Streptophyta</taxon>
        <taxon>Embryophyta</taxon>
        <taxon>Tracheophyta</taxon>
        <taxon>Spermatophyta</taxon>
        <taxon>Magnoliopsida</taxon>
        <taxon>eudicotyledons</taxon>
        <taxon>Gunneridae</taxon>
        <taxon>Pentapetalae</taxon>
        <taxon>asterids</taxon>
        <taxon>lamiids</taxon>
        <taxon>Lamiales</taxon>
        <taxon>Oleaceae</taxon>
        <taxon>Oleeae</taxon>
        <taxon>Fraxinus</taxon>
    </lineage>
</organism>
<dbReference type="Proteomes" id="UP000834106">
    <property type="component" value="Chromosome 5"/>
</dbReference>
<evidence type="ECO:0000313" key="3">
    <source>
        <dbReference type="EMBL" id="CAI9761186.1"/>
    </source>
</evidence>
<gene>
    <name evidence="3" type="ORF">FPE_LOCUS8616</name>
</gene>
<feature type="domain" description="SMAX1-like AAA+ ATPase lid" evidence="2">
    <location>
        <begin position="199"/>
        <end position="247"/>
    </location>
</feature>
<dbReference type="PANTHER" id="PTHR43572">
    <property type="entry name" value="CHAPERONE PROTEIN CLPD, CHLOROPLASTIC"/>
    <property type="match status" value="1"/>
</dbReference>
<dbReference type="InterPro" id="IPR027417">
    <property type="entry name" value="P-loop_NTPase"/>
</dbReference>
<dbReference type="PANTHER" id="PTHR43572:SF38">
    <property type="entry name" value="PROTEIN SMAX1-LIKE 6"/>
    <property type="match status" value="1"/>
</dbReference>
<evidence type="ECO:0000256" key="1">
    <source>
        <dbReference type="SAM" id="SignalP"/>
    </source>
</evidence>
<accession>A0AAD2DRN4</accession>
<dbReference type="AlphaFoldDB" id="A0AAD2DRN4"/>
<dbReference type="InterPro" id="IPR051650">
    <property type="entry name" value="SL_signaling_regulator"/>
</dbReference>
<protein>
    <recommendedName>
        <fullName evidence="2">SMAX1-like AAA+ ATPase lid domain-containing protein</fullName>
    </recommendedName>
</protein>
<dbReference type="EMBL" id="OU503040">
    <property type="protein sequence ID" value="CAI9761186.1"/>
    <property type="molecule type" value="Genomic_DNA"/>
</dbReference>
<dbReference type="Pfam" id="PF26587">
    <property type="entry name" value="AAA_lid_SMAX1"/>
    <property type="match status" value="1"/>
</dbReference>
<proteinExistence type="predicted"/>